<dbReference type="SUPFAM" id="SSF53300">
    <property type="entry name" value="vWA-like"/>
    <property type="match status" value="1"/>
</dbReference>
<keyword evidence="1" id="KW-0812">Transmembrane</keyword>
<dbReference type="Gene3D" id="3.40.50.410">
    <property type="entry name" value="von Willebrand factor, type A domain"/>
    <property type="match status" value="1"/>
</dbReference>
<dbReference type="InterPro" id="IPR036465">
    <property type="entry name" value="vWFA_dom_sf"/>
</dbReference>
<name>A0A9D5QCC2_UNCW3</name>
<comment type="caution">
    <text evidence="3">The sequence shown here is derived from an EMBL/GenBank/DDBJ whole genome shotgun (WGS) entry which is preliminary data.</text>
</comment>
<sequence>MQSKRSVAMFSFASPWFLLLTPIALGPLVLHLLSRRKMRRTEFSSLFFLRKLRERRFRWLKLRDILLLILRTLFLAFLVLALSRPVWKGRFPVRLTRADLVLVLDDSYSTSARFAEITETAERLSGELTSGSGLSILTPSGVIWDTLLQDISVSGWETRLQNLQASQSGRDLEDAWKQALSMLEKSKTSNKRIAFVSDGQARALDFLKTAPIPSDIEVYCFTDRAEPPANVSILSTRLYPAYPLPGEDQALKVIVKATENNAQANLEVFTDSKLRERRTVSAGRESREFLFNLPQDAEKIRSEIDTDSIPADDRRFVHGAGAGKLKVALVAGQDSDLLSLGLRAGGGLEVRQVSASSAAGVSPQTHDLIVWDDVYRPSVIDAVTSRGLPVFVLLGEDAEDIPRVFRMLEESPAKGFEIMASSWLFSDLSVEDIREIKFSKYLRLEPEGGNTVLSFSGGDPMIIADTSRNIYYSAVQFTPEHTNLVYRAIFPVFIQRLATFAAGQRKGNEFYIGDTLKVRVPTGEPMFVETPELHYEITPKPADQGFLVEFANTQKPGFYTIGTETFVVNPDPRESSPEKIRPAELEERGIKVFPLGASTPVKLWLPLLILAAICLAAELLFIFL</sequence>
<dbReference type="PANTHER" id="PTHR37464">
    <property type="entry name" value="BLL2463 PROTEIN"/>
    <property type="match status" value="1"/>
</dbReference>
<feature type="transmembrane region" description="Helical" evidence="1">
    <location>
        <begin position="12"/>
        <end position="33"/>
    </location>
</feature>
<evidence type="ECO:0000256" key="1">
    <source>
        <dbReference type="SAM" id="Phobius"/>
    </source>
</evidence>
<keyword evidence="1" id="KW-0472">Membrane</keyword>
<evidence type="ECO:0000259" key="2">
    <source>
        <dbReference type="Pfam" id="PF07584"/>
    </source>
</evidence>
<dbReference type="NCBIfam" id="TIGR02226">
    <property type="entry name" value="two_anch"/>
    <property type="match status" value="1"/>
</dbReference>
<dbReference type="EMBL" id="WJKJ01000136">
    <property type="protein sequence ID" value="MBD3364394.1"/>
    <property type="molecule type" value="Genomic_DNA"/>
</dbReference>
<protein>
    <recommendedName>
        <fullName evidence="2">Aerotolerance regulator N-terminal domain-containing protein</fullName>
    </recommendedName>
</protein>
<keyword evidence="1" id="KW-1133">Transmembrane helix</keyword>
<accession>A0A9D5QCC2</accession>
<dbReference type="AlphaFoldDB" id="A0A9D5QCC2"/>
<dbReference type="InterPro" id="IPR011933">
    <property type="entry name" value="Double_TM_dom"/>
</dbReference>
<dbReference type="Pfam" id="PF07584">
    <property type="entry name" value="BatA"/>
    <property type="match status" value="1"/>
</dbReference>
<evidence type="ECO:0000313" key="3">
    <source>
        <dbReference type="EMBL" id="MBD3364394.1"/>
    </source>
</evidence>
<dbReference type="Proteomes" id="UP000630660">
    <property type="component" value="Unassembled WGS sequence"/>
</dbReference>
<proteinExistence type="predicted"/>
<reference evidence="3" key="1">
    <citation type="submission" date="2019-11" db="EMBL/GenBank/DDBJ databases">
        <title>Microbial mats filling the niche in hypersaline microbial mats.</title>
        <authorList>
            <person name="Wong H.L."/>
            <person name="Macleod F.I."/>
            <person name="White R.A. III"/>
            <person name="Burns B.P."/>
        </authorList>
    </citation>
    <scope>NUCLEOTIDE SEQUENCE</scope>
    <source>
        <strain evidence="3">Bin_327</strain>
    </source>
</reference>
<dbReference type="InterPro" id="IPR024163">
    <property type="entry name" value="Aerotolerance_reg_N"/>
</dbReference>
<feature type="transmembrane region" description="Helical" evidence="1">
    <location>
        <begin position="603"/>
        <end position="623"/>
    </location>
</feature>
<feature type="transmembrane region" description="Helical" evidence="1">
    <location>
        <begin position="65"/>
        <end position="87"/>
    </location>
</feature>
<evidence type="ECO:0000313" key="4">
    <source>
        <dbReference type="Proteomes" id="UP000630660"/>
    </source>
</evidence>
<dbReference type="PANTHER" id="PTHR37464:SF1">
    <property type="entry name" value="BLL2463 PROTEIN"/>
    <property type="match status" value="1"/>
</dbReference>
<feature type="domain" description="Aerotolerance regulator N-terminal" evidence="2">
    <location>
        <begin position="9"/>
        <end position="85"/>
    </location>
</feature>
<gene>
    <name evidence="3" type="ORF">GF359_04170</name>
</gene>
<organism evidence="3 4">
    <name type="scientific">candidate division WOR-3 bacterium</name>
    <dbReference type="NCBI Taxonomy" id="2052148"/>
    <lineage>
        <taxon>Bacteria</taxon>
        <taxon>Bacteria division WOR-3</taxon>
    </lineage>
</organism>